<dbReference type="Gene3D" id="1.10.3210.10">
    <property type="entry name" value="Hypothetical protein af1432"/>
    <property type="match status" value="1"/>
</dbReference>
<accession>A0A1G6ZK46</accession>
<feature type="domain" description="HD-GYP" evidence="1">
    <location>
        <begin position="1"/>
        <end position="61"/>
    </location>
</feature>
<dbReference type="InterPro" id="IPR037522">
    <property type="entry name" value="HD_GYP_dom"/>
</dbReference>
<evidence type="ECO:0000259" key="1">
    <source>
        <dbReference type="PROSITE" id="PS51832"/>
    </source>
</evidence>
<dbReference type="PANTHER" id="PTHR45228">
    <property type="entry name" value="CYCLIC DI-GMP PHOSPHODIESTERASE TM_0186-RELATED"/>
    <property type="match status" value="1"/>
</dbReference>
<organism evidence="2 3">
    <name type="scientific">Aquimonas voraii</name>
    <dbReference type="NCBI Taxonomy" id="265719"/>
    <lineage>
        <taxon>Bacteria</taxon>
        <taxon>Pseudomonadati</taxon>
        <taxon>Pseudomonadota</taxon>
        <taxon>Gammaproteobacteria</taxon>
        <taxon>Lysobacterales</taxon>
        <taxon>Lysobacteraceae</taxon>
        <taxon>Aquimonas</taxon>
    </lineage>
</organism>
<dbReference type="Pfam" id="PF13487">
    <property type="entry name" value="HD_5"/>
    <property type="match status" value="1"/>
</dbReference>
<gene>
    <name evidence="2" type="ORF">SAMN04488509_1143</name>
</gene>
<dbReference type="AlphaFoldDB" id="A0A1G6ZK46"/>
<proteinExistence type="predicted"/>
<dbReference type="PROSITE" id="PS51832">
    <property type="entry name" value="HD_GYP"/>
    <property type="match status" value="1"/>
</dbReference>
<evidence type="ECO:0000313" key="2">
    <source>
        <dbReference type="EMBL" id="SDE01936.1"/>
    </source>
</evidence>
<dbReference type="Proteomes" id="UP000199603">
    <property type="component" value="Unassembled WGS sequence"/>
</dbReference>
<evidence type="ECO:0000313" key="3">
    <source>
        <dbReference type="Proteomes" id="UP000199603"/>
    </source>
</evidence>
<dbReference type="EMBL" id="FNAG01000014">
    <property type="protein sequence ID" value="SDE01936.1"/>
    <property type="molecule type" value="Genomic_DNA"/>
</dbReference>
<name>A0A1G6ZK46_9GAMM</name>
<dbReference type="OrthoDB" id="9802066at2"/>
<sequence length="61" mass="6999">MALADVYDALISRRCYKAPMSHEQAVAILQDGCGSHFDPEVVEAFLRRQHEFRRIAETYAD</sequence>
<keyword evidence="3" id="KW-1185">Reference proteome</keyword>
<dbReference type="STRING" id="265719.SAMN04488509_1143"/>
<protein>
    <submittedName>
        <fullName evidence="2">Putative two-component system response regulator</fullName>
    </submittedName>
</protein>
<dbReference type="InterPro" id="IPR052020">
    <property type="entry name" value="Cyclic_di-GMP/3'3'-cGAMP_PDE"/>
</dbReference>
<reference evidence="2 3" key="1">
    <citation type="submission" date="2016-10" db="EMBL/GenBank/DDBJ databases">
        <authorList>
            <person name="de Groot N.N."/>
        </authorList>
    </citation>
    <scope>NUCLEOTIDE SEQUENCE [LARGE SCALE GENOMIC DNA]</scope>
    <source>
        <strain evidence="2 3">DSM 16957</strain>
    </source>
</reference>
<dbReference type="PANTHER" id="PTHR45228:SF5">
    <property type="entry name" value="CYCLIC DI-GMP PHOSPHODIESTERASE VC_1348-RELATED"/>
    <property type="match status" value="1"/>
</dbReference>
<dbReference type="SUPFAM" id="SSF109604">
    <property type="entry name" value="HD-domain/PDEase-like"/>
    <property type="match status" value="1"/>
</dbReference>